<organism evidence="5">
    <name type="scientific">Glycine soja</name>
    <name type="common">Wild soybean</name>
    <dbReference type="NCBI Taxonomy" id="3848"/>
    <lineage>
        <taxon>Eukaryota</taxon>
        <taxon>Viridiplantae</taxon>
        <taxon>Streptophyta</taxon>
        <taxon>Embryophyta</taxon>
        <taxon>Tracheophyta</taxon>
        <taxon>Spermatophyta</taxon>
        <taxon>Magnoliopsida</taxon>
        <taxon>eudicotyledons</taxon>
        <taxon>Gunneridae</taxon>
        <taxon>Pentapetalae</taxon>
        <taxon>rosids</taxon>
        <taxon>fabids</taxon>
        <taxon>Fabales</taxon>
        <taxon>Fabaceae</taxon>
        <taxon>Papilionoideae</taxon>
        <taxon>50 kb inversion clade</taxon>
        <taxon>NPAAA clade</taxon>
        <taxon>indigoferoid/millettioid clade</taxon>
        <taxon>Phaseoleae</taxon>
        <taxon>Glycine</taxon>
        <taxon>Glycine subgen. Soja</taxon>
    </lineage>
</organism>
<name>A0A0B2SRR1_GLYSO</name>
<keyword evidence="1" id="KW-0479">Metal-binding</keyword>
<sequence length="195" mass="22210">MQVVEYDFLGKPTFAESKGASHIPSTNHSITDLYDDVADELAASIPVDDLSLLTSHDPQIHTKALYQLGKAYAKWGFFMLTNDETLEKLVEDVKKKSRELHDFPVEEKEFSDKCPFTPIRYGTNFYPEAENVHYWRDYLKVITFPEFNFPQKPPGYSQSGLQLLIANLYPPCLQPHLALGMLPHSFLTSVTHNAT</sequence>
<dbReference type="EMBL" id="KN640483">
    <property type="protein sequence ID" value="KHN47585.1"/>
    <property type="molecule type" value="Genomic_DNA"/>
</dbReference>
<feature type="domain" description="Non-haem dioxygenase N-terminal" evidence="4">
    <location>
        <begin position="45"/>
        <end position="146"/>
    </location>
</feature>
<dbReference type="SUPFAM" id="SSF51197">
    <property type="entry name" value="Clavaminate synthase-like"/>
    <property type="match status" value="1"/>
</dbReference>
<dbReference type="GO" id="GO:0046872">
    <property type="term" value="F:metal ion binding"/>
    <property type="evidence" value="ECO:0007669"/>
    <property type="project" value="UniProtKB-KW"/>
</dbReference>
<dbReference type="Gene3D" id="2.60.120.330">
    <property type="entry name" value="B-lactam Antibiotic, Isopenicillin N Synthase, Chain"/>
    <property type="match status" value="1"/>
</dbReference>
<evidence type="ECO:0000256" key="1">
    <source>
        <dbReference type="ARBA" id="ARBA00022723"/>
    </source>
</evidence>
<keyword evidence="5" id="KW-0560">Oxidoreductase</keyword>
<dbReference type="EC" id="1.14.11.19" evidence="5"/>
<keyword evidence="5" id="KW-0223">Dioxygenase</keyword>
<dbReference type="FunFam" id="2.60.120.330:FF:000128">
    <property type="entry name" value="Leucoanthocyanidin dioxygenase"/>
    <property type="match status" value="1"/>
</dbReference>
<proteinExistence type="predicted"/>
<protein>
    <submittedName>
        <fullName evidence="5">Leucoanthocyanidin dioxygenase</fullName>
        <ecNumber evidence="5">1.14.11.19</ecNumber>
    </submittedName>
</protein>
<dbReference type="InterPro" id="IPR026992">
    <property type="entry name" value="DIOX_N"/>
</dbReference>
<gene>
    <name evidence="5" type="ORF">glysoja_049395</name>
</gene>
<accession>A0A0B2SRR1</accession>
<dbReference type="InterPro" id="IPR027443">
    <property type="entry name" value="IPNS-like_sf"/>
</dbReference>
<dbReference type="InterPro" id="IPR050295">
    <property type="entry name" value="Plant_2OG-oxidoreductases"/>
</dbReference>
<dbReference type="Pfam" id="PF14226">
    <property type="entry name" value="DIOX_N"/>
    <property type="match status" value="1"/>
</dbReference>
<evidence type="ECO:0000259" key="4">
    <source>
        <dbReference type="Pfam" id="PF14226"/>
    </source>
</evidence>
<evidence type="ECO:0000256" key="2">
    <source>
        <dbReference type="ARBA" id="ARBA00022896"/>
    </source>
</evidence>
<evidence type="ECO:0000256" key="3">
    <source>
        <dbReference type="ARBA" id="ARBA00023004"/>
    </source>
</evidence>
<evidence type="ECO:0000313" key="5">
    <source>
        <dbReference type="EMBL" id="KHN47585.1"/>
    </source>
</evidence>
<keyword evidence="3" id="KW-0408">Iron</keyword>
<dbReference type="Proteomes" id="UP000053555">
    <property type="component" value="Unassembled WGS sequence"/>
</dbReference>
<reference evidence="5" key="1">
    <citation type="submission" date="2014-07" db="EMBL/GenBank/DDBJ databases">
        <title>Identification of a novel salt tolerance gene in wild soybean by whole-genome sequencing.</title>
        <authorList>
            <person name="Lam H.-M."/>
            <person name="Qi X."/>
            <person name="Li M.-W."/>
            <person name="Liu X."/>
            <person name="Xie M."/>
            <person name="Ni M."/>
            <person name="Xu X."/>
        </authorList>
    </citation>
    <scope>NUCLEOTIDE SEQUENCE [LARGE SCALE GENOMIC DNA]</scope>
    <source>
        <tissue evidence="5">Root</tissue>
    </source>
</reference>
<keyword evidence="2" id="KW-0847">Vitamin C</keyword>
<dbReference type="AlphaFoldDB" id="A0A0B2SRR1"/>
<dbReference type="PANTHER" id="PTHR47991">
    <property type="entry name" value="OXOGLUTARATE/IRON-DEPENDENT DIOXYGENASE"/>
    <property type="match status" value="1"/>
</dbReference>
<dbReference type="GO" id="GO:0031418">
    <property type="term" value="F:L-ascorbic acid binding"/>
    <property type="evidence" value="ECO:0007669"/>
    <property type="project" value="UniProtKB-KW"/>
</dbReference>
<dbReference type="GO" id="GO:0051213">
    <property type="term" value="F:dioxygenase activity"/>
    <property type="evidence" value="ECO:0007669"/>
    <property type="project" value="UniProtKB-KW"/>
</dbReference>